<feature type="compositionally biased region" description="Basic residues" evidence="1">
    <location>
        <begin position="1"/>
        <end position="12"/>
    </location>
</feature>
<dbReference type="AlphaFoldDB" id="A0A382DCF5"/>
<name>A0A382DCF5_9ZZZZ</name>
<reference evidence="2" key="1">
    <citation type="submission" date="2018-05" db="EMBL/GenBank/DDBJ databases">
        <authorList>
            <person name="Lanie J.A."/>
            <person name="Ng W.-L."/>
            <person name="Kazmierczak K.M."/>
            <person name="Andrzejewski T.M."/>
            <person name="Davidsen T.M."/>
            <person name="Wayne K.J."/>
            <person name="Tettelin H."/>
            <person name="Glass J.I."/>
            <person name="Rusch D."/>
            <person name="Podicherti R."/>
            <person name="Tsui H.-C.T."/>
            <person name="Winkler M.E."/>
        </authorList>
    </citation>
    <scope>NUCLEOTIDE SEQUENCE</scope>
</reference>
<feature type="region of interest" description="Disordered" evidence="1">
    <location>
        <begin position="1"/>
        <end position="41"/>
    </location>
</feature>
<accession>A0A382DCF5</accession>
<gene>
    <name evidence="2" type="ORF">METZ01_LOCUS188157</name>
</gene>
<proteinExistence type="predicted"/>
<sequence>MIKQYHRNRKHRDVCLQKPTLPKTNRSHPRISAPAISPSRD</sequence>
<dbReference type="EMBL" id="UINC01038372">
    <property type="protein sequence ID" value="SVB35303.1"/>
    <property type="molecule type" value="Genomic_DNA"/>
</dbReference>
<evidence type="ECO:0000313" key="2">
    <source>
        <dbReference type="EMBL" id="SVB35303.1"/>
    </source>
</evidence>
<organism evidence="2">
    <name type="scientific">marine metagenome</name>
    <dbReference type="NCBI Taxonomy" id="408172"/>
    <lineage>
        <taxon>unclassified sequences</taxon>
        <taxon>metagenomes</taxon>
        <taxon>ecological metagenomes</taxon>
    </lineage>
</organism>
<evidence type="ECO:0000256" key="1">
    <source>
        <dbReference type="SAM" id="MobiDB-lite"/>
    </source>
</evidence>
<protein>
    <submittedName>
        <fullName evidence="2">Uncharacterized protein</fullName>
    </submittedName>
</protein>